<protein>
    <submittedName>
        <fullName evidence="1">DUF1822 family protein</fullName>
    </submittedName>
</protein>
<reference evidence="1" key="1">
    <citation type="submission" date="2022-06" db="EMBL/GenBank/DDBJ databases">
        <title>New cyanobacteria of genus Symplocastrum in benthos of Lake Baikal.</title>
        <authorList>
            <person name="Sorokovikova E."/>
            <person name="Tikhonova I."/>
            <person name="Krasnopeev A."/>
            <person name="Evseev P."/>
            <person name="Gladkikh A."/>
            <person name="Belykh O."/>
        </authorList>
    </citation>
    <scope>NUCLEOTIDE SEQUENCE</scope>
    <source>
        <strain evidence="1">BBK-W-15</strain>
    </source>
</reference>
<evidence type="ECO:0000313" key="1">
    <source>
        <dbReference type="EMBL" id="MCP2729312.1"/>
    </source>
</evidence>
<dbReference type="EMBL" id="JAMZMM010000106">
    <property type="protein sequence ID" value="MCP2729312.1"/>
    <property type="molecule type" value="Genomic_DNA"/>
</dbReference>
<dbReference type="AlphaFoldDB" id="A0AAE3GST8"/>
<proteinExistence type="predicted"/>
<gene>
    <name evidence="1" type="ORF">NJ959_12685</name>
</gene>
<evidence type="ECO:0000313" key="2">
    <source>
        <dbReference type="Proteomes" id="UP001204953"/>
    </source>
</evidence>
<keyword evidence="2" id="KW-1185">Reference proteome</keyword>
<dbReference type="RefSeq" id="WP_254012097.1">
    <property type="nucleotide sequence ID" value="NZ_JAMZMM010000106.1"/>
</dbReference>
<dbReference type="Proteomes" id="UP001204953">
    <property type="component" value="Unassembled WGS sequence"/>
</dbReference>
<accession>A0AAE3GST8</accession>
<organism evidence="1 2">
    <name type="scientific">Limnofasciculus baicalensis BBK-W-15</name>
    <dbReference type="NCBI Taxonomy" id="2699891"/>
    <lineage>
        <taxon>Bacteria</taxon>
        <taxon>Bacillati</taxon>
        <taxon>Cyanobacteriota</taxon>
        <taxon>Cyanophyceae</taxon>
        <taxon>Coleofasciculales</taxon>
        <taxon>Coleofasciculaceae</taxon>
        <taxon>Limnofasciculus</taxon>
        <taxon>Limnofasciculus baicalensis</taxon>
    </lineage>
</organism>
<dbReference type="Pfam" id="PF08852">
    <property type="entry name" value="DUF1822"/>
    <property type="match status" value="1"/>
</dbReference>
<comment type="caution">
    <text evidence="1">The sequence shown here is derived from an EMBL/GenBank/DDBJ whole genome shotgun (WGS) entry which is preliminary data.</text>
</comment>
<sequence>MNHNNQQLNHTVKLGQNAHQIAKEFRRHQANFYQAQQVYLNTLAVYAVNDYLKNNGIKTNLETSDSWHPVMQSLADIADLQIQYRGEWQKIECRPVFSDTNSVYIPAEVWEDRIGYIAVQINEYLTEATLLGFVKTTATEELPLSQLQPLADLLEELKPPIKPLVNLSRWFENIVEAGWQTVEDIFNQPQASLAFRGINSVAVKRRKTIQLQGYTFQIIIDIRQESDGKVRIHPNLFSGANSNLPNGVNLILLDETGNHFLKTESLGGENLIKTQPFKGKAGECFAVKIALGEESVTEEFII</sequence>
<dbReference type="InterPro" id="IPR014951">
    <property type="entry name" value="DUF1822"/>
</dbReference>
<name>A0AAE3GST8_9CYAN</name>